<keyword evidence="4" id="KW-0238">DNA-binding</keyword>
<dbReference type="InterPro" id="IPR052360">
    <property type="entry name" value="Transcr_Regulatory_Proteins"/>
</dbReference>
<keyword evidence="9" id="KW-1185">Reference proteome</keyword>
<dbReference type="InterPro" id="IPR036864">
    <property type="entry name" value="Zn2-C6_fun-type_DNA-bd_sf"/>
</dbReference>
<evidence type="ECO:0000256" key="3">
    <source>
        <dbReference type="ARBA" id="ARBA00023015"/>
    </source>
</evidence>
<accession>A0A5N6SCB0</accession>
<name>A0A5N6SCB0_ASPPS</name>
<dbReference type="PROSITE" id="PS00463">
    <property type="entry name" value="ZN2_CY6_FUNGAL_1"/>
    <property type="match status" value="1"/>
</dbReference>
<dbReference type="PANTHER" id="PTHR36206:SF16">
    <property type="entry name" value="TRANSCRIPTION FACTOR DOMAIN-CONTAINING PROTEIN-RELATED"/>
    <property type="match status" value="1"/>
</dbReference>
<dbReference type="GO" id="GO:0009893">
    <property type="term" value="P:positive regulation of metabolic process"/>
    <property type="evidence" value="ECO:0007669"/>
    <property type="project" value="UniProtKB-ARBA"/>
</dbReference>
<feature type="domain" description="Zn(2)-C6 fungal-type" evidence="7">
    <location>
        <begin position="20"/>
        <end position="48"/>
    </location>
</feature>
<dbReference type="GO" id="GO:0000981">
    <property type="term" value="F:DNA-binding transcription factor activity, RNA polymerase II-specific"/>
    <property type="evidence" value="ECO:0007669"/>
    <property type="project" value="InterPro"/>
</dbReference>
<dbReference type="GeneID" id="43645389"/>
<dbReference type="Gene3D" id="4.10.240.10">
    <property type="entry name" value="Zn(2)-C6 fungal-type DNA-binding domain"/>
    <property type="match status" value="1"/>
</dbReference>
<keyword evidence="1" id="KW-0479">Metal-binding</keyword>
<dbReference type="GO" id="GO:0008270">
    <property type="term" value="F:zinc ion binding"/>
    <property type="evidence" value="ECO:0007669"/>
    <property type="project" value="InterPro"/>
</dbReference>
<dbReference type="GO" id="GO:0003677">
    <property type="term" value="F:DNA binding"/>
    <property type="evidence" value="ECO:0007669"/>
    <property type="project" value="UniProtKB-KW"/>
</dbReference>
<dbReference type="InterPro" id="IPR021858">
    <property type="entry name" value="Fun_TF"/>
</dbReference>
<keyword evidence="2" id="KW-0862">Zinc</keyword>
<evidence type="ECO:0000313" key="9">
    <source>
        <dbReference type="Proteomes" id="UP000325672"/>
    </source>
</evidence>
<dbReference type="Pfam" id="PF11951">
    <property type="entry name" value="Fungal_trans_2"/>
    <property type="match status" value="1"/>
</dbReference>
<evidence type="ECO:0000256" key="1">
    <source>
        <dbReference type="ARBA" id="ARBA00022723"/>
    </source>
</evidence>
<dbReference type="EMBL" id="ML743680">
    <property type="protein sequence ID" value="KAE8131033.1"/>
    <property type="molecule type" value="Genomic_DNA"/>
</dbReference>
<dbReference type="RefSeq" id="XP_031907096.1">
    <property type="nucleotide sequence ID" value="XM_032061179.1"/>
</dbReference>
<evidence type="ECO:0000259" key="7">
    <source>
        <dbReference type="PROSITE" id="PS50048"/>
    </source>
</evidence>
<sequence length="570" mass="63851">MSTSTGHTAQSTNRRKVKTGCKTCKARRVKCDESRPACRRCISTGRTCDGYGIWGGGGSPYGPPQINKALSIYCTPVPAGCLTREEQTCFDWFMSRTTTKFAGIFASLFWETLVFQASAQEPAVRHAVVALSAAHRSNLSSESMPTMYGMDAERFTLLQYNKAIHHLRGVTMCGSSKNALRVTLITCMLFVTLEYLRGQHTMGSAHLGYGIQLLANVSAPAPRTSMVPSILNPAEDFVHDALVESYARLTIQSAMFGHVPSHLCAIVRDPQLHALPYRFSSLAEARQALDDLLTRVHCLERHIYSLPADDDSGTDPQAFETQRRIMADLSLWSKAYNASLSLLKTDACKETIGFLILRVYHGMAVVMASVCLSNEGEMVFDAYTNGFVTIMTAFFDMWRFWSTISIPIKEQHTGFQNGKSECNGYSFTIESGFIPPIYYTGLKCRVLKIRRLAIRLLRAAPHREGLWNGPLVADVLEEVIRVEEGGLHVDEYLKQNFDETFGEADFHLEKDDLPSPSVPAERRISDVEILLSDVVDGDTFINYRRKDEDGQWATFHRKVNRTRGQSWLIF</sequence>
<dbReference type="PROSITE" id="PS50048">
    <property type="entry name" value="ZN2_CY6_FUNGAL_2"/>
    <property type="match status" value="1"/>
</dbReference>
<dbReference type="Proteomes" id="UP000325672">
    <property type="component" value="Unassembled WGS sequence"/>
</dbReference>
<dbReference type="CDD" id="cd00067">
    <property type="entry name" value="GAL4"/>
    <property type="match status" value="1"/>
</dbReference>
<keyword evidence="3" id="KW-0805">Transcription regulation</keyword>
<dbReference type="AlphaFoldDB" id="A0A5N6SCB0"/>
<organism evidence="8 9">
    <name type="scientific">Aspergillus pseudotamarii</name>
    <dbReference type="NCBI Taxonomy" id="132259"/>
    <lineage>
        <taxon>Eukaryota</taxon>
        <taxon>Fungi</taxon>
        <taxon>Dikarya</taxon>
        <taxon>Ascomycota</taxon>
        <taxon>Pezizomycotina</taxon>
        <taxon>Eurotiomycetes</taxon>
        <taxon>Eurotiomycetidae</taxon>
        <taxon>Eurotiales</taxon>
        <taxon>Aspergillaceae</taxon>
        <taxon>Aspergillus</taxon>
        <taxon>Aspergillus subgen. Circumdati</taxon>
    </lineage>
</organism>
<proteinExistence type="predicted"/>
<evidence type="ECO:0000256" key="6">
    <source>
        <dbReference type="ARBA" id="ARBA00023242"/>
    </source>
</evidence>
<reference evidence="8 9" key="1">
    <citation type="submission" date="2019-04" db="EMBL/GenBank/DDBJ databases">
        <title>Friends and foes A comparative genomics study of 23 Aspergillus species from section Flavi.</title>
        <authorList>
            <consortium name="DOE Joint Genome Institute"/>
            <person name="Kjaerbolling I."/>
            <person name="Vesth T."/>
            <person name="Frisvad J.C."/>
            <person name="Nybo J.L."/>
            <person name="Theobald S."/>
            <person name="Kildgaard S."/>
            <person name="Isbrandt T."/>
            <person name="Kuo A."/>
            <person name="Sato A."/>
            <person name="Lyhne E.K."/>
            <person name="Kogle M.E."/>
            <person name="Wiebenga A."/>
            <person name="Kun R.S."/>
            <person name="Lubbers R.J."/>
            <person name="Makela M.R."/>
            <person name="Barry K."/>
            <person name="Chovatia M."/>
            <person name="Clum A."/>
            <person name="Daum C."/>
            <person name="Haridas S."/>
            <person name="He G."/>
            <person name="LaButti K."/>
            <person name="Lipzen A."/>
            <person name="Mondo S."/>
            <person name="Riley R."/>
            <person name="Salamov A."/>
            <person name="Simmons B.A."/>
            <person name="Magnuson J.K."/>
            <person name="Henrissat B."/>
            <person name="Mortensen U.H."/>
            <person name="Larsen T.O."/>
            <person name="Devries R.P."/>
            <person name="Grigoriev I.V."/>
            <person name="Machida M."/>
            <person name="Baker S.E."/>
            <person name="Andersen M.R."/>
        </authorList>
    </citation>
    <scope>NUCLEOTIDE SEQUENCE [LARGE SCALE GENOMIC DNA]</scope>
    <source>
        <strain evidence="8 9">CBS 117625</strain>
    </source>
</reference>
<dbReference type="InterPro" id="IPR001138">
    <property type="entry name" value="Zn2Cys6_DnaBD"/>
</dbReference>
<evidence type="ECO:0000313" key="8">
    <source>
        <dbReference type="EMBL" id="KAE8131033.1"/>
    </source>
</evidence>
<protein>
    <recommendedName>
        <fullName evidence="7">Zn(2)-C6 fungal-type domain-containing protein</fullName>
    </recommendedName>
</protein>
<evidence type="ECO:0000256" key="4">
    <source>
        <dbReference type="ARBA" id="ARBA00023125"/>
    </source>
</evidence>
<dbReference type="SUPFAM" id="SSF57701">
    <property type="entry name" value="Zn2/Cys6 DNA-binding domain"/>
    <property type="match status" value="1"/>
</dbReference>
<evidence type="ECO:0000256" key="2">
    <source>
        <dbReference type="ARBA" id="ARBA00022833"/>
    </source>
</evidence>
<keyword evidence="6" id="KW-0539">Nucleus</keyword>
<dbReference type="Pfam" id="PF00172">
    <property type="entry name" value="Zn_clus"/>
    <property type="match status" value="1"/>
</dbReference>
<dbReference type="SMART" id="SM00066">
    <property type="entry name" value="GAL4"/>
    <property type="match status" value="1"/>
</dbReference>
<gene>
    <name evidence="8" type="ORF">BDV38DRAFT_289092</name>
</gene>
<dbReference type="PANTHER" id="PTHR36206">
    <property type="entry name" value="ASPERCRYPTIN BIOSYNTHESIS CLUSTER-SPECIFIC TRANSCRIPTION REGULATOR ATNN-RELATED"/>
    <property type="match status" value="1"/>
</dbReference>
<evidence type="ECO:0000256" key="5">
    <source>
        <dbReference type="ARBA" id="ARBA00023163"/>
    </source>
</evidence>
<dbReference type="OrthoDB" id="2593732at2759"/>
<keyword evidence="5" id="KW-0804">Transcription</keyword>